<dbReference type="AlphaFoldDB" id="A0A0F9N8X9"/>
<comment type="caution">
    <text evidence="1">The sequence shown here is derived from an EMBL/GenBank/DDBJ whole genome shotgun (WGS) entry which is preliminary data.</text>
</comment>
<protein>
    <submittedName>
        <fullName evidence="1">Uncharacterized protein</fullName>
    </submittedName>
</protein>
<dbReference type="EMBL" id="LAZR01008581">
    <property type="protein sequence ID" value="KKM77852.1"/>
    <property type="molecule type" value="Genomic_DNA"/>
</dbReference>
<evidence type="ECO:0000313" key="1">
    <source>
        <dbReference type="EMBL" id="KKM77852.1"/>
    </source>
</evidence>
<proteinExistence type="predicted"/>
<sequence length="114" mass="13673">MKVLDKSWIDCLRIWKWITENLPDGFSETTKSIKDFIIESLKRQWLRENNFTKLLPNDCFFCAFDQNYGDECNSCPARLVEKHFHCTASEYNYAYEPEEFYNLLVKLDKKRRGA</sequence>
<accession>A0A0F9N8X9</accession>
<reference evidence="1" key="1">
    <citation type="journal article" date="2015" name="Nature">
        <title>Complex archaea that bridge the gap between prokaryotes and eukaryotes.</title>
        <authorList>
            <person name="Spang A."/>
            <person name="Saw J.H."/>
            <person name="Jorgensen S.L."/>
            <person name="Zaremba-Niedzwiedzka K."/>
            <person name="Martijn J."/>
            <person name="Lind A.E."/>
            <person name="van Eijk R."/>
            <person name="Schleper C."/>
            <person name="Guy L."/>
            <person name="Ettema T.J."/>
        </authorList>
    </citation>
    <scope>NUCLEOTIDE SEQUENCE</scope>
</reference>
<organism evidence="1">
    <name type="scientific">marine sediment metagenome</name>
    <dbReference type="NCBI Taxonomy" id="412755"/>
    <lineage>
        <taxon>unclassified sequences</taxon>
        <taxon>metagenomes</taxon>
        <taxon>ecological metagenomes</taxon>
    </lineage>
</organism>
<name>A0A0F9N8X9_9ZZZZ</name>
<gene>
    <name evidence="1" type="ORF">LCGC14_1365870</name>
</gene>